<reference evidence="5" key="1">
    <citation type="submission" date="2016-11" db="UniProtKB">
        <authorList>
            <consortium name="WormBaseParasite"/>
        </authorList>
    </citation>
    <scope>IDENTIFICATION</scope>
</reference>
<keyword evidence="1" id="KW-0732">Signal</keyword>
<evidence type="ECO:0000313" key="2">
    <source>
        <dbReference type="EMBL" id="CAD5233291.1"/>
    </source>
</evidence>
<gene>
    <name evidence="2" type="ORF">BXYJ_LOCUS13382</name>
</gene>
<accession>A0A1I7S6D1</accession>
<dbReference type="AlphaFoldDB" id="A0A1I7S6D1"/>
<evidence type="ECO:0000313" key="4">
    <source>
        <dbReference type="Proteomes" id="UP000659654"/>
    </source>
</evidence>
<dbReference type="Proteomes" id="UP000582659">
    <property type="component" value="Unassembled WGS sequence"/>
</dbReference>
<dbReference type="Proteomes" id="UP000095284">
    <property type="component" value="Unplaced"/>
</dbReference>
<evidence type="ECO:0000313" key="3">
    <source>
        <dbReference type="Proteomes" id="UP000095284"/>
    </source>
</evidence>
<evidence type="ECO:0000256" key="1">
    <source>
        <dbReference type="SAM" id="SignalP"/>
    </source>
</evidence>
<keyword evidence="4" id="KW-1185">Reference proteome</keyword>
<protein>
    <submittedName>
        <fullName evidence="2">(pine wood nematode) hypothetical protein</fullName>
    </submittedName>
</protein>
<reference evidence="2" key="2">
    <citation type="submission" date="2020-09" db="EMBL/GenBank/DDBJ databases">
        <authorList>
            <person name="Kikuchi T."/>
        </authorList>
    </citation>
    <scope>NUCLEOTIDE SEQUENCE</scope>
    <source>
        <strain evidence="2">Ka4C1</strain>
    </source>
</reference>
<name>A0A1I7S6D1_BURXY</name>
<proteinExistence type="predicted"/>
<feature type="chain" id="PRO_5035359795" evidence="1">
    <location>
        <begin position="22"/>
        <end position="251"/>
    </location>
</feature>
<evidence type="ECO:0000313" key="5">
    <source>
        <dbReference type="WBParaSite" id="BXY_0856800.1"/>
    </source>
</evidence>
<dbReference type="Proteomes" id="UP000659654">
    <property type="component" value="Unassembled WGS sequence"/>
</dbReference>
<sequence>MGPSKLYPTLLLSLIAYSVLGENSTTTEAVSPSTVASTTVNSTEADGNSTVTATNVAATTTAAVNITTFEKLDKETECLSACLLNFVVQSEKIVEHDFERTCRTYHPSCLHHCGRPLWENVAREVSDRCRFNSHFALRNFRKCYDRHTEDVVQRCRGDCGVEANLENVFVGDFCSKLSCVTECTRTSLNQHCDGAGDALEKTFYSPYDAVRLNDHVQEALEKALPELPKSCQGLYAGLGRPARTQIINDKE</sequence>
<dbReference type="EMBL" id="CAJFCV020000006">
    <property type="protein sequence ID" value="CAG9128122.1"/>
    <property type="molecule type" value="Genomic_DNA"/>
</dbReference>
<feature type="signal peptide" evidence="1">
    <location>
        <begin position="1"/>
        <end position="21"/>
    </location>
</feature>
<dbReference type="EMBL" id="CAJFDI010000006">
    <property type="protein sequence ID" value="CAD5233291.1"/>
    <property type="molecule type" value="Genomic_DNA"/>
</dbReference>
<organism evidence="3 5">
    <name type="scientific">Bursaphelenchus xylophilus</name>
    <name type="common">Pinewood nematode worm</name>
    <name type="synonym">Aphelenchoides xylophilus</name>
    <dbReference type="NCBI Taxonomy" id="6326"/>
    <lineage>
        <taxon>Eukaryota</taxon>
        <taxon>Metazoa</taxon>
        <taxon>Ecdysozoa</taxon>
        <taxon>Nematoda</taxon>
        <taxon>Chromadorea</taxon>
        <taxon>Rhabditida</taxon>
        <taxon>Tylenchina</taxon>
        <taxon>Tylenchomorpha</taxon>
        <taxon>Aphelenchoidea</taxon>
        <taxon>Aphelenchoididae</taxon>
        <taxon>Bursaphelenchus</taxon>
    </lineage>
</organism>
<dbReference type="WBParaSite" id="BXY_0856800.1">
    <property type="protein sequence ID" value="BXY_0856800.1"/>
    <property type="gene ID" value="BXY_0856800"/>
</dbReference>